<reference evidence="4 5" key="1">
    <citation type="journal article" date="2015" name="Nat. Commun.">
        <title>Lucilia cuprina genome unlocks parasitic fly biology to underpin future interventions.</title>
        <authorList>
            <person name="Anstead C.A."/>
            <person name="Korhonen P.K."/>
            <person name="Young N.D."/>
            <person name="Hall R.S."/>
            <person name="Jex A.R."/>
            <person name="Murali S.C."/>
            <person name="Hughes D.S."/>
            <person name="Lee S.F."/>
            <person name="Perry T."/>
            <person name="Stroehlein A.J."/>
            <person name="Ansell B.R."/>
            <person name="Breugelmans B."/>
            <person name="Hofmann A."/>
            <person name="Qu J."/>
            <person name="Dugan S."/>
            <person name="Lee S.L."/>
            <person name="Chao H."/>
            <person name="Dinh H."/>
            <person name="Han Y."/>
            <person name="Doddapaneni H.V."/>
            <person name="Worley K.C."/>
            <person name="Muzny D.M."/>
            <person name="Ioannidis P."/>
            <person name="Waterhouse R.M."/>
            <person name="Zdobnov E.M."/>
            <person name="James P.J."/>
            <person name="Bagnall N.H."/>
            <person name="Kotze A.C."/>
            <person name="Gibbs R.A."/>
            <person name="Richards S."/>
            <person name="Batterham P."/>
            <person name="Gasser R.B."/>
        </authorList>
    </citation>
    <scope>NUCLEOTIDE SEQUENCE [LARGE SCALE GENOMIC DNA]</scope>
    <source>
        <strain evidence="4 5">LS</strain>
        <tissue evidence="4">Full body</tissue>
    </source>
</reference>
<accession>A0A0L0CPG9</accession>
<feature type="compositionally biased region" description="Polar residues" evidence="2">
    <location>
        <begin position="520"/>
        <end position="536"/>
    </location>
</feature>
<comment type="caution">
    <text evidence="4">The sequence shown here is derived from an EMBL/GenBank/DDBJ whole genome shotgun (WGS) entry which is preliminary data.</text>
</comment>
<feature type="compositionally biased region" description="Basic and acidic residues" evidence="2">
    <location>
        <begin position="44"/>
        <end position="57"/>
    </location>
</feature>
<keyword evidence="1" id="KW-0175">Coiled coil</keyword>
<feature type="region of interest" description="Disordered" evidence="2">
    <location>
        <begin position="135"/>
        <end position="166"/>
    </location>
</feature>
<proteinExistence type="predicted"/>
<dbReference type="OrthoDB" id="333551at2759"/>
<feature type="region of interest" description="Disordered" evidence="2">
    <location>
        <begin position="297"/>
        <end position="330"/>
    </location>
</feature>
<evidence type="ECO:0000256" key="1">
    <source>
        <dbReference type="ARBA" id="ARBA00023054"/>
    </source>
</evidence>
<name>A0A0L0CPG9_LUCCU</name>
<feature type="region of interest" description="Disordered" evidence="2">
    <location>
        <begin position="34"/>
        <end position="75"/>
    </location>
</feature>
<feature type="compositionally biased region" description="Basic and acidic residues" evidence="2">
    <location>
        <begin position="300"/>
        <end position="330"/>
    </location>
</feature>
<dbReference type="Pfam" id="PF13300">
    <property type="entry name" value="DUF4078"/>
    <property type="match status" value="1"/>
</dbReference>
<organism evidence="4 5">
    <name type="scientific">Lucilia cuprina</name>
    <name type="common">Green bottle fly</name>
    <name type="synonym">Australian sheep blowfly</name>
    <dbReference type="NCBI Taxonomy" id="7375"/>
    <lineage>
        <taxon>Eukaryota</taxon>
        <taxon>Metazoa</taxon>
        <taxon>Ecdysozoa</taxon>
        <taxon>Arthropoda</taxon>
        <taxon>Hexapoda</taxon>
        <taxon>Insecta</taxon>
        <taxon>Pterygota</taxon>
        <taxon>Neoptera</taxon>
        <taxon>Endopterygota</taxon>
        <taxon>Diptera</taxon>
        <taxon>Brachycera</taxon>
        <taxon>Muscomorpha</taxon>
        <taxon>Oestroidea</taxon>
        <taxon>Calliphoridae</taxon>
        <taxon>Luciliinae</taxon>
        <taxon>Lucilia</taxon>
    </lineage>
</organism>
<dbReference type="EMBL" id="JRES01000088">
    <property type="protein sequence ID" value="KNC34245.1"/>
    <property type="molecule type" value="Genomic_DNA"/>
</dbReference>
<sequence length="596" mass="69300">MNDPNKVINVNLSSLLSLKAELLRKQAEVNKAKVAQTATSSSKNQEEYTSHKQKNELANDYDNNISSKKKDKKKRVKEIETVKEATVYEHEDSVLLEKSQKVLEAKAKFYERMQKSVGKLNSDDNCLVMFNKKKQEDATQKEAPTSLETPYSCSDDSSDSDHDTDDEWVEYTDCLGRTRTCLKRDLAEAKRKDEQLAASMPERLDQTKANWMIDTVGNKSLQLEKEDNDDDDDEMIGPLPPPSVFNDGLSTMSKLEEQKVNWERKEQENLEKTDVHYQDVFFDEARQHGVGYYAFSTDEEERKKQQKELEKARQQTLEEQKRREALKEQRERIIAERVLAAKNRQRARLGLPPLEKVEVNEKKKNSEDKPAETKEERKARKKAEKLERKKLKEEEERERERQNHIRPWDKEKEGVALQNANNTQETEEEWQYKPEKEPMTQEQWNEYKRNERINEFAPPPPTATNTTQDKPLKRTNFKSSSSNLYPNTNYNNVPPPEIDSGFSKYQSSKKSKTFKRRSYAETTQTLEEDSPSTSKTGVCIPPPSNLEDFPLPSHNKKPKTSYELEKSIEAGLRFLRNNCDKEMPATKSSWTAKADY</sequence>
<gene>
    <name evidence="4" type="ORF">FF38_04737</name>
</gene>
<feature type="compositionally biased region" description="Basic and acidic residues" evidence="2">
    <location>
        <begin position="355"/>
        <end position="414"/>
    </location>
</feature>
<feature type="compositionally biased region" description="Polar residues" evidence="2">
    <location>
        <begin position="142"/>
        <end position="151"/>
    </location>
</feature>
<feature type="compositionally biased region" description="Basic and acidic residues" evidence="2">
    <location>
        <begin position="430"/>
        <end position="454"/>
    </location>
</feature>
<dbReference type="AlphaFoldDB" id="A0A0L0CPG9"/>
<dbReference type="Pfam" id="PF25449">
    <property type="entry name" value="CCDC174_GRSR"/>
    <property type="match status" value="1"/>
</dbReference>
<dbReference type="STRING" id="7375.A0A0L0CPG9"/>
<feature type="compositionally biased region" description="Low complexity" evidence="2">
    <location>
        <begin position="479"/>
        <end position="492"/>
    </location>
</feature>
<feature type="compositionally biased region" description="Basic residues" evidence="2">
    <location>
        <begin position="507"/>
        <end position="517"/>
    </location>
</feature>
<evidence type="ECO:0000313" key="5">
    <source>
        <dbReference type="Proteomes" id="UP000037069"/>
    </source>
</evidence>
<evidence type="ECO:0000313" key="4">
    <source>
        <dbReference type="EMBL" id="KNC34245.1"/>
    </source>
</evidence>
<keyword evidence="5" id="KW-1185">Reference proteome</keyword>
<dbReference type="PANTHER" id="PTHR15885">
    <property type="entry name" value="COILED-COIL DOMAIN-CONTAINING PROTEIN 174"/>
    <property type="match status" value="1"/>
</dbReference>
<feature type="domain" description="CCDC174 alpha/beta GRSR" evidence="3">
    <location>
        <begin position="168"/>
        <end position="196"/>
    </location>
</feature>
<feature type="compositionally biased region" description="Acidic residues" evidence="2">
    <location>
        <begin position="156"/>
        <end position="166"/>
    </location>
</feature>
<dbReference type="GO" id="GO:0005634">
    <property type="term" value="C:nucleus"/>
    <property type="evidence" value="ECO:0007669"/>
    <property type="project" value="TreeGrafter"/>
</dbReference>
<evidence type="ECO:0000259" key="3">
    <source>
        <dbReference type="Pfam" id="PF25449"/>
    </source>
</evidence>
<dbReference type="InterPro" id="IPR057464">
    <property type="entry name" value="CCDC174_GRSR"/>
</dbReference>
<dbReference type="OMA" id="MSQEQWN"/>
<dbReference type="InterPro" id="IPR025066">
    <property type="entry name" value="CCDC174-like"/>
</dbReference>
<protein>
    <recommendedName>
        <fullName evidence="3">CCDC174 alpha/beta GRSR domain-containing protein</fullName>
    </recommendedName>
</protein>
<dbReference type="PANTHER" id="PTHR15885:SF1">
    <property type="entry name" value="COILED-COIL DOMAIN-CONTAINING PROTEIN 174"/>
    <property type="match status" value="1"/>
</dbReference>
<feature type="compositionally biased region" description="Acidic residues" evidence="2">
    <location>
        <begin position="226"/>
        <end position="235"/>
    </location>
</feature>
<feature type="region of interest" description="Disordered" evidence="2">
    <location>
        <begin position="225"/>
        <end position="248"/>
    </location>
</feature>
<feature type="region of interest" description="Disordered" evidence="2">
    <location>
        <begin position="342"/>
        <end position="562"/>
    </location>
</feature>
<dbReference type="Proteomes" id="UP000037069">
    <property type="component" value="Unassembled WGS sequence"/>
</dbReference>
<evidence type="ECO:0000256" key="2">
    <source>
        <dbReference type="SAM" id="MobiDB-lite"/>
    </source>
</evidence>